<keyword evidence="2 8" id="KW-0808">Transferase</keyword>
<evidence type="ECO:0000256" key="4">
    <source>
        <dbReference type="ARBA" id="ARBA00022777"/>
    </source>
</evidence>
<dbReference type="CDD" id="cd02020">
    <property type="entry name" value="CMPK"/>
    <property type="match status" value="1"/>
</dbReference>
<comment type="catalytic activity">
    <reaction evidence="7 8">
        <text>CMP + ATP = CDP + ADP</text>
        <dbReference type="Rhea" id="RHEA:11600"/>
        <dbReference type="ChEBI" id="CHEBI:30616"/>
        <dbReference type="ChEBI" id="CHEBI:58069"/>
        <dbReference type="ChEBI" id="CHEBI:60377"/>
        <dbReference type="ChEBI" id="CHEBI:456216"/>
        <dbReference type="EC" id="2.7.4.25"/>
    </reaction>
</comment>
<dbReference type="InterPro" id="IPR003136">
    <property type="entry name" value="Cytidylate_kin"/>
</dbReference>
<dbReference type="STRING" id="1263868.RESH_03115"/>
<dbReference type="RefSeq" id="WP_008667503.1">
    <property type="nucleotide sequence ID" value="NZ_ANOF01000097.1"/>
</dbReference>
<dbReference type="Proteomes" id="UP000011996">
    <property type="component" value="Unassembled WGS sequence"/>
</dbReference>
<name>M5SJD8_9BACT</name>
<dbReference type="PATRIC" id="fig|1263868.3.peg.3368"/>
<keyword evidence="3 8" id="KW-0547">Nucleotide-binding</keyword>
<dbReference type="InterPro" id="IPR011994">
    <property type="entry name" value="Cytidylate_kinase_dom"/>
</dbReference>
<dbReference type="HAMAP" id="MF_00238">
    <property type="entry name" value="Cytidyl_kinase_type1"/>
    <property type="match status" value="1"/>
</dbReference>
<accession>M5SJD8</accession>
<comment type="subcellular location">
    <subcellularLocation>
        <location evidence="8">Cytoplasm</location>
    </subcellularLocation>
</comment>
<dbReference type="Gene3D" id="3.40.50.300">
    <property type="entry name" value="P-loop containing nucleotide triphosphate hydrolases"/>
    <property type="match status" value="1"/>
</dbReference>
<gene>
    <name evidence="8" type="primary">cmk</name>
    <name evidence="10" type="ORF">RESH_03115</name>
</gene>
<evidence type="ECO:0000313" key="11">
    <source>
        <dbReference type="Proteomes" id="UP000011996"/>
    </source>
</evidence>
<dbReference type="GO" id="GO:0005524">
    <property type="term" value="F:ATP binding"/>
    <property type="evidence" value="ECO:0007669"/>
    <property type="project" value="UniProtKB-UniRule"/>
</dbReference>
<organism evidence="10 11">
    <name type="scientific">Rhodopirellula europaea SH398</name>
    <dbReference type="NCBI Taxonomy" id="1263868"/>
    <lineage>
        <taxon>Bacteria</taxon>
        <taxon>Pseudomonadati</taxon>
        <taxon>Planctomycetota</taxon>
        <taxon>Planctomycetia</taxon>
        <taxon>Pirellulales</taxon>
        <taxon>Pirellulaceae</taxon>
        <taxon>Rhodopirellula</taxon>
    </lineage>
</organism>
<evidence type="ECO:0000313" key="10">
    <source>
        <dbReference type="EMBL" id="EMI26309.1"/>
    </source>
</evidence>
<feature type="domain" description="Cytidylate kinase" evidence="9">
    <location>
        <begin position="3"/>
        <end position="212"/>
    </location>
</feature>
<dbReference type="OrthoDB" id="9807434at2"/>
<dbReference type="AlphaFoldDB" id="M5SJD8"/>
<proteinExistence type="inferred from homology"/>
<dbReference type="GO" id="GO:0036430">
    <property type="term" value="F:CMP kinase activity"/>
    <property type="evidence" value="ECO:0007669"/>
    <property type="project" value="RHEA"/>
</dbReference>
<dbReference type="GO" id="GO:0015949">
    <property type="term" value="P:nucleobase-containing small molecule interconversion"/>
    <property type="evidence" value="ECO:0007669"/>
    <property type="project" value="TreeGrafter"/>
</dbReference>
<dbReference type="PANTHER" id="PTHR21299">
    <property type="entry name" value="CYTIDYLATE KINASE/PANTOATE-BETA-ALANINE LIGASE"/>
    <property type="match status" value="1"/>
</dbReference>
<evidence type="ECO:0000259" key="9">
    <source>
        <dbReference type="Pfam" id="PF02224"/>
    </source>
</evidence>
<comment type="caution">
    <text evidence="10">The sequence shown here is derived from an EMBL/GenBank/DDBJ whole genome shotgun (WGS) entry which is preliminary data.</text>
</comment>
<protein>
    <recommendedName>
        <fullName evidence="8">Cytidylate kinase</fullName>
        <shortName evidence="8">CK</shortName>
        <ecNumber evidence="8">2.7.4.25</ecNumber>
    </recommendedName>
    <alternativeName>
        <fullName evidence="8">Cytidine monophosphate kinase</fullName>
        <shortName evidence="8">CMP kinase</shortName>
    </alternativeName>
</protein>
<dbReference type="GO" id="GO:0036431">
    <property type="term" value="F:dCMP kinase activity"/>
    <property type="evidence" value="ECO:0007669"/>
    <property type="project" value="InterPro"/>
</dbReference>
<dbReference type="GO" id="GO:0006220">
    <property type="term" value="P:pyrimidine nucleotide metabolic process"/>
    <property type="evidence" value="ECO:0007669"/>
    <property type="project" value="UniProtKB-UniRule"/>
</dbReference>
<dbReference type="EC" id="2.7.4.25" evidence="8"/>
<dbReference type="NCBIfam" id="TIGR00017">
    <property type="entry name" value="cmk"/>
    <property type="match status" value="1"/>
</dbReference>
<feature type="binding site" evidence="8">
    <location>
        <begin position="7"/>
        <end position="15"/>
    </location>
    <ligand>
        <name>ATP</name>
        <dbReference type="ChEBI" id="CHEBI:30616"/>
    </ligand>
</feature>
<dbReference type="FunFam" id="3.40.50.300:FF:005175">
    <property type="entry name" value="Cytidylate kinase"/>
    <property type="match status" value="1"/>
</dbReference>
<dbReference type="EMBL" id="ANOF01000097">
    <property type="protein sequence ID" value="EMI26309.1"/>
    <property type="molecule type" value="Genomic_DNA"/>
</dbReference>
<evidence type="ECO:0000256" key="1">
    <source>
        <dbReference type="ARBA" id="ARBA00009427"/>
    </source>
</evidence>
<evidence type="ECO:0000256" key="5">
    <source>
        <dbReference type="ARBA" id="ARBA00022840"/>
    </source>
</evidence>
<evidence type="ECO:0000256" key="2">
    <source>
        <dbReference type="ARBA" id="ARBA00022679"/>
    </source>
</evidence>
<dbReference type="SUPFAM" id="SSF52540">
    <property type="entry name" value="P-loop containing nucleoside triphosphate hydrolases"/>
    <property type="match status" value="1"/>
</dbReference>
<dbReference type="PANTHER" id="PTHR21299:SF2">
    <property type="entry name" value="CYTIDYLATE KINASE"/>
    <property type="match status" value="1"/>
</dbReference>
<sequence length="229" mass="25635">MIITIDGPAGAGKSSIARRVASELGFEFLDTGAMYRAVTWGVMQRGIAWDDVESLVEFADAARLIWQDDRIYLDDQDISEEIRTPQVTSHIRYLADPPRIRERITAQQRRIATGRDIVTEGRDQGTEVFPNAHCKIFLTASPEERARRRQRQLAENGRVMSVEEILAAQNQRDLEDRMRPVGRLRAASDAIVVQTDGMSPDEVRGEVLRLVRECVQASAANSAPSDVTT</sequence>
<dbReference type="InterPro" id="IPR027417">
    <property type="entry name" value="P-loop_NTPase"/>
</dbReference>
<dbReference type="GO" id="GO:0005829">
    <property type="term" value="C:cytosol"/>
    <property type="evidence" value="ECO:0007669"/>
    <property type="project" value="TreeGrafter"/>
</dbReference>
<comment type="similarity">
    <text evidence="1 8">Belongs to the cytidylate kinase family. Type 1 subfamily.</text>
</comment>
<reference evidence="10 11" key="1">
    <citation type="journal article" date="2013" name="Mar. Genomics">
        <title>Expression of sulfatases in Rhodopirellula baltica and the diversity of sulfatases in the genus Rhodopirellula.</title>
        <authorList>
            <person name="Wegner C.E."/>
            <person name="Richter-Heitmann T."/>
            <person name="Klindworth A."/>
            <person name="Klockow C."/>
            <person name="Richter M."/>
            <person name="Achstetter T."/>
            <person name="Glockner F.O."/>
            <person name="Harder J."/>
        </authorList>
    </citation>
    <scope>NUCLEOTIDE SEQUENCE [LARGE SCALE GENOMIC DNA]</scope>
    <source>
        <strain evidence="10 11">SH398</strain>
    </source>
</reference>
<evidence type="ECO:0000256" key="6">
    <source>
        <dbReference type="ARBA" id="ARBA00047615"/>
    </source>
</evidence>
<comment type="catalytic activity">
    <reaction evidence="6 8">
        <text>dCMP + ATP = dCDP + ADP</text>
        <dbReference type="Rhea" id="RHEA:25094"/>
        <dbReference type="ChEBI" id="CHEBI:30616"/>
        <dbReference type="ChEBI" id="CHEBI:57566"/>
        <dbReference type="ChEBI" id="CHEBI:58593"/>
        <dbReference type="ChEBI" id="CHEBI:456216"/>
        <dbReference type="EC" id="2.7.4.25"/>
    </reaction>
</comment>
<keyword evidence="5 8" id="KW-0067">ATP-binding</keyword>
<dbReference type="Pfam" id="PF02224">
    <property type="entry name" value="Cytidylate_kin"/>
    <property type="match status" value="1"/>
</dbReference>
<evidence type="ECO:0000256" key="3">
    <source>
        <dbReference type="ARBA" id="ARBA00022741"/>
    </source>
</evidence>
<keyword evidence="4 8" id="KW-0418">Kinase</keyword>
<evidence type="ECO:0000256" key="8">
    <source>
        <dbReference type="HAMAP-Rule" id="MF_00238"/>
    </source>
</evidence>
<evidence type="ECO:0000256" key="7">
    <source>
        <dbReference type="ARBA" id="ARBA00048478"/>
    </source>
</evidence>
<keyword evidence="8" id="KW-0963">Cytoplasm</keyword>